<keyword evidence="2" id="KW-0677">Repeat</keyword>
<name>A0AA40I390_CNENI</name>
<keyword evidence="8" id="KW-1185">Reference proteome</keyword>
<evidence type="ECO:0000256" key="3">
    <source>
        <dbReference type="ARBA" id="ARBA00022771"/>
    </source>
</evidence>
<dbReference type="InterPro" id="IPR050758">
    <property type="entry name" value="Znf_C2H2-type"/>
</dbReference>
<evidence type="ECO:0000256" key="4">
    <source>
        <dbReference type="ARBA" id="ARBA00022833"/>
    </source>
</evidence>
<organism evidence="7 8">
    <name type="scientific">Cnephaeus nilssonii</name>
    <name type="common">Northern bat</name>
    <name type="synonym">Eptesicus nilssonii</name>
    <dbReference type="NCBI Taxonomy" id="3371016"/>
    <lineage>
        <taxon>Eukaryota</taxon>
        <taxon>Metazoa</taxon>
        <taxon>Chordata</taxon>
        <taxon>Craniata</taxon>
        <taxon>Vertebrata</taxon>
        <taxon>Euteleostomi</taxon>
        <taxon>Mammalia</taxon>
        <taxon>Eutheria</taxon>
        <taxon>Laurasiatheria</taxon>
        <taxon>Chiroptera</taxon>
        <taxon>Yangochiroptera</taxon>
        <taxon>Vespertilionidae</taxon>
        <taxon>Cnephaeus</taxon>
    </lineage>
</organism>
<proteinExistence type="predicted"/>
<dbReference type="SUPFAM" id="SSF57667">
    <property type="entry name" value="beta-beta-alpha zinc fingers"/>
    <property type="match status" value="1"/>
</dbReference>
<dbReference type="GO" id="GO:0008270">
    <property type="term" value="F:zinc ion binding"/>
    <property type="evidence" value="ECO:0007669"/>
    <property type="project" value="UniProtKB-KW"/>
</dbReference>
<evidence type="ECO:0000313" key="7">
    <source>
        <dbReference type="EMBL" id="KAK1341727.1"/>
    </source>
</evidence>
<gene>
    <name evidence="7" type="ORF">QTO34_016475</name>
</gene>
<keyword evidence="1" id="KW-0479">Metal-binding</keyword>
<comment type="caution">
    <text evidence="7">The sequence shown here is derived from an EMBL/GenBank/DDBJ whole genome shotgun (WGS) entry which is preliminary data.</text>
</comment>
<reference evidence="7" key="1">
    <citation type="submission" date="2023-06" db="EMBL/GenBank/DDBJ databases">
        <title>Reference genome for the Northern bat (Eptesicus nilssonii), a most northern bat species.</title>
        <authorList>
            <person name="Laine V.N."/>
            <person name="Pulliainen A.T."/>
            <person name="Lilley T.M."/>
        </authorList>
    </citation>
    <scope>NUCLEOTIDE SEQUENCE</scope>
    <source>
        <strain evidence="7">BLF_Eptnil</strain>
        <tissue evidence="7">Kidney</tissue>
    </source>
</reference>
<dbReference type="PROSITE" id="PS50157">
    <property type="entry name" value="ZINC_FINGER_C2H2_2"/>
    <property type="match status" value="1"/>
</dbReference>
<evidence type="ECO:0000256" key="5">
    <source>
        <dbReference type="PROSITE-ProRule" id="PRU00042"/>
    </source>
</evidence>
<dbReference type="PANTHER" id="PTHR23234:SF10">
    <property type="entry name" value="RIKEN CDNA 6720489N17 GENE-RELATED"/>
    <property type="match status" value="1"/>
</dbReference>
<dbReference type="PROSITE" id="PS00028">
    <property type="entry name" value="ZINC_FINGER_C2H2_1"/>
    <property type="match status" value="1"/>
</dbReference>
<sequence>MNRSAVSPHSLIHVRKELYVSQQWGKSPRIEEYLSTHNDIHTTWKICDRGKPFSNVFNLRWQNMTQPREKICECHPCGKGFCQISELRNHNPMHNGEKPDECGKAFSHGFFLDSMRPSTQERNHRNVPYEIHKFITESERREGLWWCVPWRIVTQIGGSADPGRS</sequence>
<dbReference type="EMBL" id="JAULJE010000006">
    <property type="protein sequence ID" value="KAK1341727.1"/>
    <property type="molecule type" value="Genomic_DNA"/>
</dbReference>
<keyword evidence="3 5" id="KW-0863">Zinc-finger</keyword>
<dbReference type="InterPro" id="IPR013087">
    <property type="entry name" value="Znf_C2H2_type"/>
</dbReference>
<accession>A0AA40I390</accession>
<dbReference type="InterPro" id="IPR036236">
    <property type="entry name" value="Znf_C2H2_sf"/>
</dbReference>
<evidence type="ECO:0000256" key="2">
    <source>
        <dbReference type="ARBA" id="ARBA00022737"/>
    </source>
</evidence>
<dbReference type="Proteomes" id="UP001177744">
    <property type="component" value="Unassembled WGS sequence"/>
</dbReference>
<feature type="domain" description="C2H2-type" evidence="6">
    <location>
        <begin position="72"/>
        <end position="99"/>
    </location>
</feature>
<dbReference type="Gene3D" id="3.30.160.60">
    <property type="entry name" value="Classic Zinc Finger"/>
    <property type="match status" value="1"/>
</dbReference>
<evidence type="ECO:0000256" key="1">
    <source>
        <dbReference type="ARBA" id="ARBA00022723"/>
    </source>
</evidence>
<dbReference type="AlphaFoldDB" id="A0AA40I390"/>
<protein>
    <recommendedName>
        <fullName evidence="6">C2H2-type domain-containing protein</fullName>
    </recommendedName>
</protein>
<evidence type="ECO:0000313" key="8">
    <source>
        <dbReference type="Proteomes" id="UP001177744"/>
    </source>
</evidence>
<keyword evidence="4" id="KW-0862">Zinc</keyword>
<evidence type="ECO:0000259" key="6">
    <source>
        <dbReference type="PROSITE" id="PS50157"/>
    </source>
</evidence>
<dbReference type="PANTHER" id="PTHR23234">
    <property type="entry name" value="ZNF44 PROTEIN"/>
    <property type="match status" value="1"/>
</dbReference>